<evidence type="ECO:0000256" key="2">
    <source>
        <dbReference type="ARBA" id="ARBA00022741"/>
    </source>
</evidence>
<keyword evidence="2" id="KW-0547">Nucleotide-binding</keyword>
<sequence length="591" mass="64537">MAPTSLNDLNNEATIDGDLVAILAYESCEEIVAQANKVREDGIDKLNAGEKIEAYVLLKRSTNLADILEMAEGNDVFLQSQDGQAFVEAIEIVKAQLLVLAEEVERLIYDTLYANMINTGINSSNGESQAEPVIKGPYDLEEGDEFFKTIEPLEFVTLAKEKNRILLVDFRADTSVSVDLSNSDHFPNTTVALCHPAFITPHLPLVYLSRVLPENERPKFLPEVITGYDYVVLMNDEDPEYDDENVLVPPALDLVKALTEYASIHKLKREPIFLKGGFNKWRQDCGIYVSEKVEAEIAQGGEEAAEGGNVEANVDGKPVEAVDTVVARHSQPVDAVPLSVEPALQPAVNQEQPDVEMAEVPAGEPGHVESAQLGNNDDAVKLLVEEAMEPLDAGCAASTSAIQPQSGSPDLTDFEIMDIDQVSIDQATSNSKSVQFSSLVLEFTRHNDVIVRADDSYTGSVVFPAYISFKEAVPIVGKAAQSQRQTNPESVVYDIPTLISPDFNPEQPNPDWGFKTSFNEDGTVVVHAGESTTTPFILFATVLKSVVCSVQKHFTKPLDCVSVKLPVVTAVSEEDRLRLCSLLNCNIVILI</sequence>
<dbReference type="Gene3D" id="3.30.420.40">
    <property type="match status" value="1"/>
</dbReference>
<keyword evidence="3" id="KW-0067">ATP-binding</keyword>
<evidence type="ECO:0000256" key="1">
    <source>
        <dbReference type="ARBA" id="ARBA00007381"/>
    </source>
</evidence>
<dbReference type="WBParaSite" id="Pan_g309.t1">
    <property type="protein sequence ID" value="Pan_g309.t1"/>
    <property type="gene ID" value="Pan_g309"/>
</dbReference>
<dbReference type="Gene3D" id="3.40.250.10">
    <property type="entry name" value="Rhodanese-like domain"/>
    <property type="match status" value="1"/>
</dbReference>
<dbReference type="Proteomes" id="UP000492821">
    <property type="component" value="Unassembled WGS sequence"/>
</dbReference>
<dbReference type="InterPro" id="IPR036873">
    <property type="entry name" value="Rhodanese-like_dom_sf"/>
</dbReference>
<dbReference type="InterPro" id="IPR043129">
    <property type="entry name" value="ATPase_NBD"/>
</dbReference>
<name>A0A7E4VT82_PANRE</name>
<reference evidence="5" key="2">
    <citation type="submission" date="2020-10" db="UniProtKB">
        <authorList>
            <consortium name="WormBaseParasite"/>
        </authorList>
    </citation>
    <scope>IDENTIFICATION</scope>
</reference>
<evidence type="ECO:0000313" key="5">
    <source>
        <dbReference type="WBParaSite" id="Pan_g309.t1"/>
    </source>
</evidence>
<proteinExistence type="inferred from homology"/>
<evidence type="ECO:0000256" key="3">
    <source>
        <dbReference type="ARBA" id="ARBA00022840"/>
    </source>
</evidence>
<accession>A0A7E4VT82</accession>
<evidence type="ECO:0000313" key="4">
    <source>
        <dbReference type="Proteomes" id="UP000492821"/>
    </source>
</evidence>
<reference evidence="4" key="1">
    <citation type="journal article" date="2013" name="Genetics">
        <title>The draft genome and transcriptome of Panagrellus redivivus are shaped by the harsh demands of a free-living lifestyle.</title>
        <authorList>
            <person name="Srinivasan J."/>
            <person name="Dillman A.R."/>
            <person name="Macchietto M.G."/>
            <person name="Heikkinen L."/>
            <person name="Lakso M."/>
            <person name="Fracchia K.M."/>
            <person name="Antoshechkin I."/>
            <person name="Mortazavi A."/>
            <person name="Wong G."/>
            <person name="Sternberg P.W."/>
        </authorList>
    </citation>
    <scope>NUCLEOTIDE SEQUENCE [LARGE SCALE GENOMIC DNA]</scope>
    <source>
        <strain evidence="4">MT8872</strain>
    </source>
</reference>
<dbReference type="AlphaFoldDB" id="A0A7E4VT82"/>
<dbReference type="GO" id="GO:0005524">
    <property type="term" value="F:ATP binding"/>
    <property type="evidence" value="ECO:0007669"/>
    <property type="project" value="UniProtKB-KW"/>
</dbReference>
<protein>
    <submittedName>
        <fullName evidence="5">Ubiquitin carboxyl-terminal hydrolase</fullName>
    </submittedName>
</protein>
<dbReference type="GO" id="GO:0140662">
    <property type="term" value="F:ATP-dependent protein folding chaperone"/>
    <property type="evidence" value="ECO:0007669"/>
    <property type="project" value="InterPro"/>
</dbReference>
<keyword evidence="4" id="KW-1185">Reference proteome</keyword>
<comment type="similarity">
    <text evidence="1">Belongs to the heat shock protein 70 family.</text>
</comment>
<dbReference type="InterPro" id="IPR013126">
    <property type="entry name" value="Hsp_70_fam"/>
</dbReference>
<dbReference type="Pfam" id="PF00012">
    <property type="entry name" value="HSP70"/>
    <property type="match status" value="1"/>
</dbReference>
<dbReference type="SUPFAM" id="SSF53067">
    <property type="entry name" value="Actin-like ATPase domain"/>
    <property type="match status" value="1"/>
</dbReference>
<organism evidence="4 5">
    <name type="scientific">Panagrellus redivivus</name>
    <name type="common">Microworm</name>
    <dbReference type="NCBI Taxonomy" id="6233"/>
    <lineage>
        <taxon>Eukaryota</taxon>
        <taxon>Metazoa</taxon>
        <taxon>Ecdysozoa</taxon>
        <taxon>Nematoda</taxon>
        <taxon>Chromadorea</taxon>
        <taxon>Rhabditida</taxon>
        <taxon>Tylenchina</taxon>
        <taxon>Panagrolaimomorpha</taxon>
        <taxon>Panagrolaimoidea</taxon>
        <taxon>Panagrolaimidae</taxon>
        <taxon>Panagrellus</taxon>
    </lineage>
</organism>